<gene>
    <name evidence="2" type="ORF">FHS92_001573</name>
</gene>
<keyword evidence="1" id="KW-0812">Transmembrane</keyword>
<keyword evidence="1" id="KW-0472">Membrane</keyword>
<feature type="transmembrane region" description="Helical" evidence="1">
    <location>
        <begin position="106"/>
        <end position="124"/>
    </location>
</feature>
<evidence type="ECO:0000256" key="1">
    <source>
        <dbReference type="SAM" id="Phobius"/>
    </source>
</evidence>
<evidence type="ECO:0000313" key="3">
    <source>
        <dbReference type="Proteomes" id="UP000552700"/>
    </source>
</evidence>
<name>A0A841IZK0_9SPHN</name>
<dbReference type="EMBL" id="JACIJP010000002">
    <property type="protein sequence ID" value="MBB6123844.1"/>
    <property type="molecule type" value="Genomic_DNA"/>
</dbReference>
<dbReference type="AlphaFoldDB" id="A0A841IZK0"/>
<proteinExistence type="predicted"/>
<dbReference type="RefSeq" id="WP_184079322.1">
    <property type="nucleotide sequence ID" value="NZ_JACIJP010000002.1"/>
</dbReference>
<dbReference type="Proteomes" id="UP000552700">
    <property type="component" value="Unassembled WGS sequence"/>
</dbReference>
<feature type="transmembrane region" description="Helical" evidence="1">
    <location>
        <begin position="136"/>
        <end position="156"/>
    </location>
</feature>
<organism evidence="2 3">
    <name type="scientific">Sphingobium subterraneum</name>
    <dbReference type="NCBI Taxonomy" id="627688"/>
    <lineage>
        <taxon>Bacteria</taxon>
        <taxon>Pseudomonadati</taxon>
        <taxon>Pseudomonadota</taxon>
        <taxon>Alphaproteobacteria</taxon>
        <taxon>Sphingomonadales</taxon>
        <taxon>Sphingomonadaceae</taxon>
        <taxon>Sphingobium</taxon>
    </lineage>
</organism>
<sequence length="246" mass="26070">MTLSIGKAWEEARAFIARERVLLLPVALLLIGVPLALIFQLIPASLRSMPQNMATNPPVLPAGNLFGILLGVLITIAGSLALYALALRPGISVGEAIQLGLRRMPISVAATLLMAFGLSIPLLAVELAVPALGRTLLGLAGVFLSVRLMLINAVIVERPVGPFRALVESWRLAKGHFWRLALFLVMIAVPAILAQVVAQMLFGTVGFVIGGAELGRGLADVAVALVMASVQLLTIVMVARFYRQVS</sequence>
<feature type="transmembrane region" description="Helical" evidence="1">
    <location>
        <begin position="222"/>
        <end position="242"/>
    </location>
</feature>
<comment type="caution">
    <text evidence="2">The sequence shown here is derived from an EMBL/GenBank/DDBJ whole genome shotgun (WGS) entry which is preliminary data.</text>
</comment>
<keyword evidence="3" id="KW-1185">Reference proteome</keyword>
<accession>A0A841IZK0</accession>
<feature type="transmembrane region" description="Helical" evidence="1">
    <location>
        <begin position="21"/>
        <end position="42"/>
    </location>
</feature>
<evidence type="ECO:0000313" key="2">
    <source>
        <dbReference type="EMBL" id="MBB6123844.1"/>
    </source>
</evidence>
<feature type="transmembrane region" description="Helical" evidence="1">
    <location>
        <begin position="62"/>
        <end position="85"/>
    </location>
</feature>
<evidence type="ECO:0008006" key="4">
    <source>
        <dbReference type="Google" id="ProtNLM"/>
    </source>
</evidence>
<reference evidence="2 3" key="1">
    <citation type="submission" date="2020-08" db="EMBL/GenBank/DDBJ databases">
        <title>Genomic Encyclopedia of Type Strains, Phase IV (KMG-IV): sequencing the most valuable type-strain genomes for metagenomic binning, comparative biology and taxonomic classification.</title>
        <authorList>
            <person name="Goeker M."/>
        </authorList>
    </citation>
    <scope>NUCLEOTIDE SEQUENCE [LARGE SCALE GENOMIC DNA]</scope>
    <source>
        <strain evidence="2 3">DSM 102255</strain>
    </source>
</reference>
<protein>
    <recommendedName>
        <fullName evidence="4">Glycerophosphoryl diester phosphodiesterase membrane domain-containing protein</fullName>
    </recommendedName>
</protein>
<feature type="transmembrane region" description="Helical" evidence="1">
    <location>
        <begin position="177"/>
        <end position="202"/>
    </location>
</feature>
<keyword evidence="1" id="KW-1133">Transmembrane helix</keyword>